<sequence>MELRDQLKAYCDALVKGMEAENWYLSLIAAFALPDICNSLEDKHGGDNYAEWFDKYVTQYRATIYRGEDDQVITRPDGGTITTRKKSSPLIEVERHEVLTGVIAYALRSAFLHNGGGEVAEERITKKPKHQDSLLGIEKVKFLASPTNLSTYQKDNTIYLNPKVYCYAILQGIDKWILDKVNDEVVLNNTEKLIIFEDC</sequence>
<evidence type="ECO:0000313" key="1">
    <source>
        <dbReference type="EMBL" id="MFB9761330.1"/>
    </source>
</evidence>
<dbReference type="EMBL" id="JBHMAF010000192">
    <property type="protein sequence ID" value="MFB9761330.1"/>
    <property type="molecule type" value="Genomic_DNA"/>
</dbReference>
<evidence type="ECO:0000313" key="2">
    <source>
        <dbReference type="Proteomes" id="UP001589609"/>
    </source>
</evidence>
<gene>
    <name evidence="1" type="ORF">ACFFMS_24085</name>
</gene>
<reference evidence="1 2" key="1">
    <citation type="submission" date="2024-09" db="EMBL/GenBank/DDBJ databases">
        <authorList>
            <person name="Sun Q."/>
            <person name="Mori K."/>
        </authorList>
    </citation>
    <scope>NUCLEOTIDE SEQUENCE [LARGE SCALE GENOMIC DNA]</scope>
    <source>
        <strain evidence="1 2">JCM 11201</strain>
    </source>
</reference>
<name>A0ABV5WLZ2_9BACI</name>
<keyword evidence="2" id="KW-1185">Reference proteome</keyword>
<proteinExistence type="predicted"/>
<evidence type="ECO:0008006" key="3">
    <source>
        <dbReference type="Google" id="ProtNLM"/>
    </source>
</evidence>
<protein>
    <recommendedName>
        <fullName evidence="3">Restriction endonuclease</fullName>
    </recommendedName>
</protein>
<dbReference type="Proteomes" id="UP001589609">
    <property type="component" value="Unassembled WGS sequence"/>
</dbReference>
<accession>A0ABV5WLZ2</accession>
<dbReference type="RefSeq" id="WP_379951519.1">
    <property type="nucleotide sequence ID" value="NZ_JBHMAF010000192.1"/>
</dbReference>
<comment type="caution">
    <text evidence="1">The sequence shown here is derived from an EMBL/GenBank/DDBJ whole genome shotgun (WGS) entry which is preliminary data.</text>
</comment>
<organism evidence="1 2">
    <name type="scientific">Ectobacillus funiculus</name>
    <dbReference type="NCBI Taxonomy" id="137993"/>
    <lineage>
        <taxon>Bacteria</taxon>
        <taxon>Bacillati</taxon>
        <taxon>Bacillota</taxon>
        <taxon>Bacilli</taxon>
        <taxon>Bacillales</taxon>
        <taxon>Bacillaceae</taxon>
        <taxon>Ectobacillus</taxon>
    </lineage>
</organism>